<name>A0A839EX70_9GAMM</name>
<gene>
    <name evidence="7" type="ORF">FHW12_001447</name>
</gene>
<keyword evidence="8" id="KW-1185">Reference proteome</keyword>
<feature type="chain" id="PRO_5032270003" evidence="5">
    <location>
        <begin position="19"/>
        <end position="165"/>
    </location>
</feature>
<evidence type="ECO:0000256" key="3">
    <source>
        <dbReference type="ARBA" id="ARBA00023004"/>
    </source>
</evidence>
<evidence type="ECO:0000313" key="8">
    <source>
        <dbReference type="Proteomes" id="UP000550401"/>
    </source>
</evidence>
<comment type="caution">
    <text evidence="7">The sequence shown here is derived from an EMBL/GenBank/DDBJ whole genome shotgun (WGS) entry which is preliminary data.</text>
</comment>
<dbReference type="PROSITE" id="PS51007">
    <property type="entry name" value="CYTC"/>
    <property type="match status" value="1"/>
</dbReference>
<evidence type="ECO:0000256" key="1">
    <source>
        <dbReference type="ARBA" id="ARBA00022617"/>
    </source>
</evidence>
<dbReference type="GO" id="GO:0020037">
    <property type="term" value="F:heme binding"/>
    <property type="evidence" value="ECO:0007669"/>
    <property type="project" value="InterPro"/>
</dbReference>
<protein>
    <submittedName>
        <fullName evidence="7">Mono/diheme cytochrome c family protein</fullName>
    </submittedName>
</protein>
<dbReference type="EMBL" id="JACGXL010000002">
    <property type="protein sequence ID" value="MBA8887233.1"/>
    <property type="molecule type" value="Genomic_DNA"/>
</dbReference>
<dbReference type="GO" id="GO:0009055">
    <property type="term" value="F:electron transfer activity"/>
    <property type="evidence" value="ECO:0007669"/>
    <property type="project" value="InterPro"/>
</dbReference>
<evidence type="ECO:0000259" key="6">
    <source>
        <dbReference type="PROSITE" id="PS51007"/>
    </source>
</evidence>
<evidence type="ECO:0000256" key="5">
    <source>
        <dbReference type="SAM" id="SignalP"/>
    </source>
</evidence>
<reference evidence="7 8" key="1">
    <citation type="submission" date="2020-07" db="EMBL/GenBank/DDBJ databases">
        <title>Genomic Encyclopedia of Type Strains, Phase IV (KMG-V): Genome sequencing to study the core and pangenomes of soil and plant-associated prokaryotes.</title>
        <authorList>
            <person name="Whitman W."/>
        </authorList>
    </citation>
    <scope>NUCLEOTIDE SEQUENCE [LARGE SCALE GENOMIC DNA]</scope>
    <source>
        <strain evidence="7 8">RH2WT43</strain>
    </source>
</reference>
<accession>A0A839EX70</accession>
<dbReference type="Pfam" id="PF13442">
    <property type="entry name" value="Cytochrome_CBB3"/>
    <property type="match status" value="1"/>
</dbReference>
<evidence type="ECO:0000256" key="4">
    <source>
        <dbReference type="PROSITE-ProRule" id="PRU00433"/>
    </source>
</evidence>
<keyword evidence="1 4" id="KW-0349">Heme</keyword>
<feature type="signal peptide" evidence="5">
    <location>
        <begin position="1"/>
        <end position="18"/>
    </location>
</feature>
<dbReference type="GO" id="GO:0046872">
    <property type="term" value="F:metal ion binding"/>
    <property type="evidence" value="ECO:0007669"/>
    <property type="project" value="UniProtKB-KW"/>
</dbReference>
<dbReference type="Proteomes" id="UP000550401">
    <property type="component" value="Unassembled WGS sequence"/>
</dbReference>
<keyword evidence="2 4" id="KW-0479">Metal-binding</keyword>
<keyword evidence="5" id="KW-0732">Signal</keyword>
<organism evidence="7 8">
    <name type="scientific">Dokdonella fugitiva</name>
    <dbReference type="NCBI Taxonomy" id="328517"/>
    <lineage>
        <taxon>Bacteria</taxon>
        <taxon>Pseudomonadati</taxon>
        <taxon>Pseudomonadota</taxon>
        <taxon>Gammaproteobacteria</taxon>
        <taxon>Lysobacterales</taxon>
        <taxon>Rhodanobacteraceae</taxon>
        <taxon>Dokdonella</taxon>
    </lineage>
</organism>
<evidence type="ECO:0000313" key="7">
    <source>
        <dbReference type="EMBL" id="MBA8887233.1"/>
    </source>
</evidence>
<dbReference type="InterPro" id="IPR009056">
    <property type="entry name" value="Cyt_c-like_dom"/>
</dbReference>
<keyword evidence="3 4" id="KW-0408">Iron</keyword>
<dbReference type="PROSITE" id="PS51257">
    <property type="entry name" value="PROKAR_LIPOPROTEIN"/>
    <property type="match status" value="1"/>
</dbReference>
<dbReference type="Gene3D" id="1.10.760.10">
    <property type="entry name" value="Cytochrome c-like domain"/>
    <property type="match status" value="1"/>
</dbReference>
<dbReference type="SUPFAM" id="SSF46626">
    <property type="entry name" value="Cytochrome c"/>
    <property type="match status" value="1"/>
</dbReference>
<sequence length="165" mass="16725">MKLRVVRACHGVLPVALASLLGACSGPSGDSAAVSDAAKAGGSNEHGLTRLRNPLEGDAAAIAAGRALFASKACAGCHGAEGGGGMCPPLVNDAWVYGSDDTTLYHLIREGSAAMRARGYQRGDAEKVAGDMPPLGGAVTEQEAWQLLAWIRSRNARAAAGAATR</sequence>
<feature type="domain" description="Cytochrome c" evidence="6">
    <location>
        <begin position="60"/>
        <end position="155"/>
    </location>
</feature>
<dbReference type="InterPro" id="IPR036909">
    <property type="entry name" value="Cyt_c-like_dom_sf"/>
</dbReference>
<evidence type="ECO:0000256" key="2">
    <source>
        <dbReference type="ARBA" id="ARBA00022723"/>
    </source>
</evidence>
<dbReference type="AlphaFoldDB" id="A0A839EX70"/>
<proteinExistence type="predicted"/>
<dbReference type="RefSeq" id="WP_182530319.1">
    <property type="nucleotide sequence ID" value="NZ_JACGXL010000002.1"/>
</dbReference>